<dbReference type="Proteomes" id="UP000639973">
    <property type="component" value="Unassembled WGS sequence"/>
</dbReference>
<proteinExistence type="predicted"/>
<accession>A0ABQ2G4Z6</accession>
<gene>
    <name evidence="1" type="ORF">GCM10010840_12320</name>
</gene>
<comment type="caution">
    <text evidence="1">The sequence shown here is derived from an EMBL/GenBank/DDBJ whole genome shotgun (WGS) entry which is preliminary data.</text>
</comment>
<evidence type="ECO:0000313" key="1">
    <source>
        <dbReference type="EMBL" id="GGL75726.1"/>
    </source>
</evidence>
<evidence type="ECO:0000313" key="2">
    <source>
        <dbReference type="Proteomes" id="UP000639973"/>
    </source>
</evidence>
<keyword evidence="2" id="KW-1185">Reference proteome</keyword>
<protein>
    <submittedName>
        <fullName evidence="1">Uncharacterized protein</fullName>
    </submittedName>
</protein>
<dbReference type="EMBL" id="BMOL01000004">
    <property type="protein sequence ID" value="GGL75726.1"/>
    <property type="molecule type" value="Genomic_DNA"/>
</dbReference>
<reference evidence="2" key="1">
    <citation type="journal article" date="2019" name="Int. J. Syst. Evol. Microbiol.">
        <title>The Global Catalogue of Microorganisms (GCM) 10K type strain sequencing project: providing services to taxonomists for standard genome sequencing and annotation.</title>
        <authorList>
            <consortium name="The Broad Institute Genomics Platform"/>
            <consortium name="The Broad Institute Genome Sequencing Center for Infectious Disease"/>
            <person name="Wu L."/>
            <person name="Ma J."/>
        </authorList>
    </citation>
    <scope>NUCLEOTIDE SEQUENCE [LARGE SCALE GENOMIC DNA]</scope>
    <source>
        <strain evidence="2">JCM 15442</strain>
    </source>
</reference>
<organism evidence="1 2">
    <name type="scientific">Deinococcus aerolatus</name>
    <dbReference type="NCBI Taxonomy" id="522487"/>
    <lineage>
        <taxon>Bacteria</taxon>
        <taxon>Thermotogati</taxon>
        <taxon>Deinococcota</taxon>
        <taxon>Deinococci</taxon>
        <taxon>Deinococcales</taxon>
        <taxon>Deinococcaceae</taxon>
        <taxon>Deinococcus</taxon>
    </lineage>
</organism>
<sequence length="178" mass="20073">MEQGVLGDEIGLSFQPGATFSKRVLKFSDEAAVGQRLIRQVPGAFHRLQFWRIGGQCHRLQPRGMSLHRRDMESRATFNELNMMVWPRSETGRERGHDELIGAFGDLGDQPELAGSAFRTYEGIQVQPVVTWLDRAGCRVTRGRPDGPRDGLEAKAMFIHGPQRDVRVEPLRCAKPLH</sequence>
<name>A0ABQ2G4Z6_9DEIO</name>